<comment type="caution">
    <text evidence="2">The sequence shown here is derived from an EMBL/GenBank/DDBJ whole genome shotgun (WGS) entry which is preliminary data.</text>
</comment>
<feature type="transmembrane region" description="Helical" evidence="1">
    <location>
        <begin position="170"/>
        <end position="190"/>
    </location>
</feature>
<keyword evidence="1" id="KW-0812">Transmembrane</keyword>
<evidence type="ECO:0000256" key="1">
    <source>
        <dbReference type="SAM" id="Phobius"/>
    </source>
</evidence>
<name>A0A2N6UGX8_9FIRM</name>
<organism evidence="2 3">
    <name type="scientific">Anaerococcus hydrogenalis</name>
    <dbReference type="NCBI Taxonomy" id="33029"/>
    <lineage>
        <taxon>Bacteria</taxon>
        <taxon>Bacillati</taxon>
        <taxon>Bacillota</taxon>
        <taxon>Tissierellia</taxon>
        <taxon>Tissierellales</taxon>
        <taxon>Peptoniphilaceae</taxon>
        <taxon>Anaerococcus</taxon>
    </lineage>
</organism>
<feature type="transmembrane region" description="Helical" evidence="1">
    <location>
        <begin position="46"/>
        <end position="69"/>
    </location>
</feature>
<protein>
    <submittedName>
        <fullName evidence="2">ABC transporter permease</fullName>
    </submittedName>
</protein>
<sequence length="262" mass="29982">MIKFLKYELKRSRGFFLLMALLSIISVAITGVFYKFNSFDMENKNFSFFILLLALALIILSICLIFFTVRFKRDIFDKSSYITFTINVSVARIIFAKFLASVLVGFLSLLIFVGSLIFGANILEISKGLVNIFPSSLLAYVVVSGIYYSIAYLLLTLGMTLSKVQIFKRYYSFVTVVLSIVLFTIVVWLLRNIYQISPVVLSFKNFSIQRLININGIDISMLYNGLDGKIIGINIWMLIFSVLIIALTFFYNVFLIEEKIDF</sequence>
<dbReference type="Proteomes" id="UP000235658">
    <property type="component" value="Unassembled WGS sequence"/>
</dbReference>
<dbReference type="GeneID" id="84579259"/>
<keyword evidence="1" id="KW-1133">Transmembrane helix</keyword>
<proteinExistence type="predicted"/>
<dbReference type="AlphaFoldDB" id="A0A2N6UGX8"/>
<dbReference type="EMBL" id="PNHP01000007">
    <property type="protein sequence ID" value="PMC80858.1"/>
    <property type="molecule type" value="Genomic_DNA"/>
</dbReference>
<keyword evidence="1" id="KW-0472">Membrane</keyword>
<feature type="transmembrane region" description="Helical" evidence="1">
    <location>
        <begin position="230"/>
        <end position="254"/>
    </location>
</feature>
<reference evidence="2 3" key="1">
    <citation type="submission" date="2017-09" db="EMBL/GenBank/DDBJ databases">
        <title>Bacterial strain isolated from the female urinary microbiota.</title>
        <authorList>
            <person name="Thomas-White K."/>
            <person name="Kumar N."/>
            <person name="Forster S."/>
            <person name="Putonti C."/>
            <person name="Lawley T."/>
            <person name="Wolfe A.J."/>
        </authorList>
    </citation>
    <scope>NUCLEOTIDE SEQUENCE [LARGE SCALE GENOMIC DNA]</scope>
    <source>
        <strain evidence="2 3">UMB0204</strain>
    </source>
</reference>
<accession>A0A2N6UGX8</accession>
<feature type="transmembrane region" description="Helical" evidence="1">
    <location>
        <begin position="137"/>
        <end position="158"/>
    </location>
</feature>
<feature type="transmembrane region" description="Helical" evidence="1">
    <location>
        <begin position="12"/>
        <end position="34"/>
    </location>
</feature>
<evidence type="ECO:0000313" key="3">
    <source>
        <dbReference type="Proteomes" id="UP000235658"/>
    </source>
</evidence>
<dbReference type="RefSeq" id="WP_102198488.1">
    <property type="nucleotide sequence ID" value="NZ_PNHP01000007.1"/>
</dbReference>
<evidence type="ECO:0000313" key="2">
    <source>
        <dbReference type="EMBL" id="PMC80858.1"/>
    </source>
</evidence>
<feature type="transmembrane region" description="Helical" evidence="1">
    <location>
        <begin position="90"/>
        <end position="117"/>
    </location>
</feature>
<gene>
    <name evidence="2" type="ORF">CJ192_08680</name>
</gene>